<evidence type="ECO:0000256" key="1">
    <source>
        <dbReference type="SAM" id="SignalP"/>
    </source>
</evidence>
<protein>
    <submittedName>
        <fullName evidence="3">Uncharacterized protein</fullName>
    </submittedName>
</protein>
<proteinExistence type="predicted"/>
<keyword evidence="2" id="KW-1185">Reference proteome</keyword>
<dbReference type="AlphaFoldDB" id="A0A914D242"/>
<dbReference type="WBParaSite" id="ACRNAN_scaffold17288.g25076.t1">
    <property type="protein sequence ID" value="ACRNAN_scaffold17288.g25076.t1"/>
    <property type="gene ID" value="ACRNAN_scaffold17288.g25076"/>
</dbReference>
<sequence>MSPYFIAITVFLIASLRGSSAGFTKVNGELEPLQSAHVDVFINSLLDQEALKKSAFHEGLTDGVQKETIAANLKGISDYMNGQLKEKEAMRSLTWTVNHIIANAQEALEKSDVVKGEDQVRYALTLFYQLGENFAQKLARARQQQVDAFDGYKAELLKSQHNQAQLDRLLGRIVERASLIKVQ</sequence>
<feature type="chain" id="PRO_5037390587" evidence="1">
    <location>
        <begin position="22"/>
        <end position="183"/>
    </location>
</feature>
<evidence type="ECO:0000313" key="3">
    <source>
        <dbReference type="WBParaSite" id="ACRNAN_scaffold17288.g25076.t1"/>
    </source>
</evidence>
<organism evidence="2 3">
    <name type="scientific">Acrobeloides nanus</name>
    <dbReference type="NCBI Taxonomy" id="290746"/>
    <lineage>
        <taxon>Eukaryota</taxon>
        <taxon>Metazoa</taxon>
        <taxon>Ecdysozoa</taxon>
        <taxon>Nematoda</taxon>
        <taxon>Chromadorea</taxon>
        <taxon>Rhabditida</taxon>
        <taxon>Tylenchina</taxon>
        <taxon>Cephalobomorpha</taxon>
        <taxon>Cephaloboidea</taxon>
        <taxon>Cephalobidae</taxon>
        <taxon>Acrobeloides</taxon>
    </lineage>
</organism>
<feature type="signal peptide" evidence="1">
    <location>
        <begin position="1"/>
        <end position="21"/>
    </location>
</feature>
<dbReference type="Proteomes" id="UP000887540">
    <property type="component" value="Unplaced"/>
</dbReference>
<accession>A0A914D242</accession>
<keyword evidence="1" id="KW-0732">Signal</keyword>
<reference evidence="3" key="1">
    <citation type="submission" date="2022-11" db="UniProtKB">
        <authorList>
            <consortium name="WormBaseParasite"/>
        </authorList>
    </citation>
    <scope>IDENTIFICATION</scope>
</reference>
<name>A0A914D242_9BILA</name>
<evidence type="ECO:0000313" key="2">
    <source>
        <dbReference type="Proteomes" id="UP000887540"/>
    </source>
</evidence>